<reference evidence="1" key="1">
    <citation type="journal article" date="2023" name="G3 (Bethesda)">
        <title>Whole genome assemblies of Zophobas morio and Tenebrio molitor.</title>
        <authorList>
            <person name="Kaur S."/>
            <person name="Stinson S.A."/>
            <person name="diCenzo G.C."/>
        </authorList>
    </citation>
    <scope>NUCLEOTIDE SEQUENCE</scope>
    <source>
        <strain evidence="1">QUZm001</strain>
    </source>
</reference>
<comment type="caution">
    <text evidence="1">The sequence shown here is derived from an EMBL/GenBank/DDBJ whole genome shotgun (WGS) entry which is preliminary data.</text>
</comment>
<accession>A0AA38MA78</accession>
<keyword evidence="2" id="KW-1185">Reference proteome</keyword>
<gene>
    <name evidence="1" type="ORF">Zmor_020660</name>
</gene>
<evidence type="ECO:0000313" key="2">
    <source>
        <dbReference type="Proteomes" id="UP001168821"/>
    </source>
</evidence>
<protein>
    <submittedName>
        <fullName evidence="1">Uncharacterized protein</fullName>
    </submittedName>
</protein>
<proteinExistence type="predicted"/>
<dbReference type="Proteomes" id="UP001168821">
    <property type="component" value="Unassembled WGS sequence"/>
</dbReference>
<dbReference type="AlphaFoldDB" id="A0AA38MA78"/>
<organism evidence="1 2">
    <name type="scientific">Zophobas morio</name>
    <dbReference type="NCBI Taxonomy" id="2755281"/>
    <lineage>
        <taxon>Eukaryota</taxon>
        <taxon>Metazoa</taxon>
        <taxon>Ecdysozoa</taxon>
        <taxon>Arthropoda</taxon>
        <taxon>Hexapoda</taxon>
        <taxon>Insecta</taxon>
        <taxon>Pterygota</taxon>
        <taxon>Neoptera</taxon>
        <taxon>Endopterygota</taxon>
        <taxon>Coleoptera</taxon>
        <taxon>Polyphaga</taxon>
        <taxon>Cucujiformia</taxon>
        <taxon>Tenebrionidae</taxon>
        <taxon>Zophobas</taxon>
    </lineage>
</organism>
<dbReference type="EMBL" id="JALNTZ010000006">
    <property type="protein sequence ID" value="KAJ3648891.1"/>
    <property type="molecule type" value="Genomic_DNA"/>
</dbReference>
<name>A0AA38MA78_9CUCU</name>
<sequence>MEAKKMLDELYKLEIAILTVVWEELLERINKVSKKLQQPGLDLCEDLALITSLEIFIKSLREKSNEKLINYELRAKGFSSKVKENYSNAKNKIKSYKYSDGTTGTSPLQGREKFLVEVLNRLLDTLITELASRKDVYNELGKKFKFLTDLTNKHVAHIDEDSVDCVLRCYNEDIELGLKNECLQFMEYLKISAELAQKRTVTCSDILDCIF</sequence>
<evidence type="ECO:0000313" key="1">
    <source>
        <dbReference type="EMBL" id="KAJ3648891.1"/>
    </source>
</evidence>